<dbReference type="GO" id="GO:0006508">
    <property type="term" value="P:proteolysis"/>
    <property type="evidence" value="ECO:0007669"/>
    <property type="project" value="InterPro"/>
</dbReference>
<dbReference type="GO" id="GO:0004197">
    <property type="term" value="F:cysteine-type endopeptidase activity"/>
    <property type="evidence" value="ECO:0007669"/>
    <property type="project" value="InterPro"/>
</dbReference>
<dbReference type="Gene3D" id="3.40.50.12660">
    <property type="match status" value="1"/>
</dbReference>
<accession>A0A445HBB9</accession>
<dbReference type="PANTHER" id="PTHR48104:SF17">
    <property type="entry name" value="METACASPASE-3"/>
    <property type="match status" value="1"/>
</dbReference>
<evidence type="ECO:0000313" key="3">
    <source>
        <dbReference type="EMBL" id="RZB70866.1"/>
    </source>
</evidence>
<dbReference type="Proteomes" id="UP000289340">
    <property type="component" value="Chromosome 13"/>
</dbReference>
<gene>
    <name evidence="3" type="ORF">D0Y65_035701</name>
</gene>
<dbReference type="GO" id="GO:0005737">
    <property type="term" value="C:cytoplasm"/>
    <property type="evidence" value="ECO:0007669"/>
    <property type="project" value="TreeGrafter"/>
</dbReference>
<keyword evidence="4" id="KW-1185">Reference proteome</keyword>
<dbReference type="AlphaFoldDB" id="A0A445HBB9"/>
<feature type="domain" description="Peptidase C14 caspase" evidence="2">
    <location>
        <begin position="106"/>
        <end position="378"/>
    </location>
</feature>
<dbReference type="Gramene" id="XM_028341157.1">
    <property type="protein sequence ID" value="XP_028196958.1"/>
    <property type="gene ID" value="LOC114381925"/>
</dbReference>
<name>A0A445HBB9_GLYSO</name>
<dbReference type="Pfam" id="PF00656">
    <property type="entry name" value="Peptidase_C14"/>
    <property type="match status" value="1"/>
</dbReference>
<dbReference type="EMBL" id="QZWG01000013">
    <property type="protein sequence ID" value="RZB70866.1"/>
    <property type="molecule type" value="Genomic_DNA"/>
</dbReference>
<organism evidence="3 4">
    <name type="scientific">Glycine soja</name>
    <name type="common">Wild soybean</name>
    <dbReference type="NCBI Taxonomy" id="3848"/>
    <lineage>
        <taxon>Eukaryota</taxon>
        <taxon>Viridiplantae</taxon>
        <taxon>Streptophyta</taxon>
        <taxon>Embryophyta</taxon>
        <taxon>Tracheophyta</taxon>
        <taxon>Spermatophyta</taxon>
        <taxon>Magnoliopsida</taxon>
        <taxon>eudicotyledons</taxon>
        <taxon>Gunneridae</taxon>
        <taxon>Pentapetalae</taxon>
        <taxon>rosids</taxon>
        <taxon>fabids</taxon>
        <taxon>Fabales</taxon>
        <taxon>Fabaceae</taxon>
        <taxon>Papilionoideae</taxon>
        <taxon>50 kb inversion clade</taxon>
        <taxon>NPAAA clade</taxon>
        <taxon>indigoferoid/millettioid clade</taxon>
        <taxon>Phaseoleae</taxon>
        <taxon>Glycine</taxon>
        <taxon>Glycine subgen. Soja</taxon>
    </lineage>
</organism>
<protein>
    <submittedName>
        <fullName evidence="3">Metacaspase-3</fullName>
    </submittedName>
</protein>
<dbReference type="PANTHER" id="PTHR48104">
    <property type="entry name" value="METACASPASE-4"/>
    <property type="match status" value="1"/>
</dbReference>
<evidence type="ECO:0000259" key="2">
    <source>
        <dbReference type="Pfam" id="PF00656"/>
    </source>
</evidence>
<dbReference type="InterPro" id="IPR050452">
    <property type="entry name" value="Metacaspase"/>
</dbReference>
<evidence type="ECO:0000313" key="4">
    <source>
        <dbReference type="Proteomes" id="UP000289340"/>
    </source>
</evidence>
<evidence type="ECO:0000256" key="1">
    <source>
        <dbReference type="ARBA" id="ARBA00009005"/>
    </source>
</evidence>
<sequence length="387" mass="42670">MASRQVRCNQCGSLLMVSAETRVVECTVCHGMTQIRPSITGSWSEVVYNSFHQFGGRLRSFVNTIMPGSGSVNNSNRRGYYGTPQIAYYPPPPQSLRPSYNAYGPKRAVLCGICYHGKDNQLNGTVNDVKNMNIFLVTECGFPRESILILTDDMEERNPQKFPTKYNILKAMRWLIEGSQSGDSLVFQFSGHGCQELDTNGDFDELDERDEAICPVDWEKQGIILDDDINAAIVRPLPYGAKLHAIIDSCNSGTVLDLAYVWSQRDTWDYQYGGPDKDTSGGLAICISGCGDYQSSKEIPVLSGGGGGNAVTGVFTYSFIYTMLNEPAGLSYGGLLSSMRSTIRGMLNNPNASLFNTDFTLAPRQDLQKPQLSSSMEFDVYTARVEL</sequence>
<comment type="caution">
    <text evidence="3">The sequence shown here is derived from an EMBL/GenBank/DDBJ whole genome shotgun (WGS) entry which is preliminary data.</text>
</comment>
<comment type="similarity">
    <text evidence="1">Belongs to the peptidase C14B family.</text>
</comment>
<proteinExistence type="inferred from homology"/>
<dbReference type="InterPro" id="IPR011600">
    <property type="entry name" value="Pept_C14_caspase"/>
</dbReference>
<reference evidence="3 4" key="1">
    <citation type="submission" date="2018-09" db="EMBL/GenBank/DDBJ databases">
        <title>A high-quality reference genome of wild soybean provides a powerful tool to mine soybean genomes.</title>
        <authorList>
            <person name="Xie M."/>
            <person name="Chung C.Y.L."/>
            <person name="Li M.-W."/>
            <person name="Wong F.-L."/>
            <person name="Chan T.-F."/>
            <person name="Lam H.-M."/>
        </authorList>
    </citation>
    <scope>NUCLEOTIDE SEQUENCE [LARGE SCALE GENOMIC DNA]</scope>
    <source>
        <strain evidence="4">cv. W05</strain>
        <tissue evidence="3">Hypocotyl of etiolated seedlings</tissue>
    </source>
</reference>